<name>A2A0H9_MICM2</name>
<dbReference type="InterPro" id="IPR038717">
    <property type="entry name" value="Tc1-like_DDE_dom"/>
</dbReference>
<dbReference type="AlphaFoldDB" id="A2A0H9"/>
<evidence type="ECO:0000313" key="2">
    <source>
        <dbReference type="EMBL" id="EAY23864.1"/>
    </source>
</evidence>
<evidence type="ECO:0000313" key="3">
    <source>
        <dbReference type="Proteomes" id="UP000004095"/>
    </source>
</evidence>
<comment type="caution">
    <text evidence="2">The sequence shown here is derived from an EMBL/GenBank/DDBJ whole genome shotgun (WGS) entry which is preliminary data.</text>
</comment>
<gene>
    <name evidence="2" type="ORF">M23134_01300</name>
</gene>
<dbReference type="GO" id="GO:0003676">
    <property type="term" value="F:nucleic acid binding"/>
    <property type="evidence" value="ECO:0007669"/>
    <property type="project" value="InterPro"/>
</dbReference>
<protein>
    <submittedName>
        <fullName evidence="2">Transposase B of</fullName>
    </submittedName>
</protein>
<accession>A2A0H9</accession>
<feature type="domain" description="Tc1-like transposase DDE" evidence="1">
    <location>
        <begin position="13"/>
        <end position="52"/>
    </location>
</feature>
<dbReference type="InterPro" id="IPR036397">
    <property type="entry name" value="RNaseH_sf"/>
</dbReference>
<keyword evidence="3" id="KW-1185">Reference proteome</keyword>
<sequence length="82" mass="9569">MRQVGGGTLPEGRLLLVKQPSYSPELNASEQVWNYLKNVIMKNQVFPTVKKLGRKLKQILREFKNKKSIIKKFFENPDVAFY</sequence>
<proteinExistence type="predicted"/>
<evidence type="ECO:0000259" key="1">
    <source>
        <dbReference type="Pfam" id="PF13358"/>
    </source>
</evidence>
<dbReference type="Gene3D" id="3.30.420.10">
    <property type="entry name" value="Ribonuclease H-like superfamily/Ribonuclease H"/>
    <property type="match status" value="1"/>
</dbReference>
<dbReference type="Proteomes" id="UP000004095">
    <property type="component" value="Unassembled WGS sequence"/>
</dbReference>
<dbReference type="EMBL" id="AAWS01000105">
    <property type="protein sequence ID" value="EAY23864.1"/>
    <property type="molecule type" value="Genomic_DNA"/>
</dbReference>
<organism evidence="2 3">
    <name type="scientific">Microscilla marina ATCC 23134</name>
    <dbReference type="NCBI Taxonomy" id="313606"/>
    <lineage>
        <taxon>Bacteria</taxon>
        <taxon>Pseudomonadati</taxon>
        <taxon>Bacteroidota</taxon>
        <taxon>Cytophagia</taxon>
        <taxon>Cytophagales</taxon>
        <taxon>Microscillaceae</taxon>
        <taxon>Microscilla</taxon>
    </lineage>
</organism>
<reference evidence="2 3" key="1">
    <citation type="submission" date="2007-01" db="EMBL/GenBank/DDBJ databases">
        <authorList>
            <person name="Haygood M."/>
            <person name="Podell S."/>
            <person name="Anderson C."/>
            <person name="Hopkinson B."/>
            <person name="Roe K."/>
            <person name="Barbeau K."/>
            <person name="Gaasterland T."/>
            <person name="Ferriera S."/>
            <person name="Johnson J."/>
            <person name="Kravitz S."/>
            <person name="Beeson K."/>
            <person name="Sutton G."/>
            <person name="Rogers Y.-H."/>
            <person name="Friedman R."/>
            <person name="Frazier M."/>
            <person name="Venter J.C."/>
        </authorList>
    </citation>
    <scope>NUCLEOTIDE SEQUENCE [LARGE SCALE GENOMIC DNA]</scope>
    <source>
        <strain evidence="2 3">ATCC 23134</strain>
    </source>
</reference>
<dbReference type="Pfam" id="PF13358">
    <property type="entry name" value="DDE_3"/>
    <property type="match status" value="1"/>
</dbReference>